<dbReference type="STRING" id="29529.SAMN04488122_5655"/>
<dbReference type="PROSITE" id="PS01124">
    <property type="entry name" value="HTH_ARAC_FAMILY_2"/>
    <property type="match status" value="1"/>
</dbReference>
<dbReference type="GO" id="GO:0043565">
    <property type="term" value="F:sequence-specific DNA binding"/>
    <property type="evidence" value="ECO:0007669"/>
    <property type="project" value="InterPro"/>
</dbReference>
<keyword evidence="2 5" id="KW-0238">DNA-binding</keyword>
<dbReference type="Proteomes" id="UP000199310">
    <property type="component" value="Unassembled WGS sequence"/>
</dbReference>
<evidence type="ECO:0000259" key="4">
    <source>
        <dbReference type="PROSITE" id="PS01124"/>
    </source>
</evidence>
<name>A0A1I0SAS1_9BACT</name>
<evidence type="ECO:0000313" key="5">
    <source>
        <dbReference type="EMBL" id="SEW53733.1"/>
    </source>
</evidence>
<accession>A0A1I0SAS1</accession>
<dbReference type="PANTHER" id="PTHR43280:SF2">
    <property type="entry name" value="HTH-TYPE TRANSCRIPTIONAL REGULATOR EXSA"/>
    <property type="match status" value="1"/>
</dbReference>
<dbReference type="Gene3D" id="1.10.10.60">
    <property type="entry name" value="Homeodomain-like"/>
    <property type="match status" value="1"/>
</dbReference>
<evidence type="ECO:0000256" key="1">
    <source>
        <dbReference type="ARBA" id="ARBA00023015"/>
    </source>
</evidence>
<evidence type="ECO:0000313" key="6">
    <source>
        <dbReference type="Proteomes" id="UP000199310"/>
    </source>
</evidence>
<dbReference type="OrthoDB" id="4480133at2"/>
<keyword evidence="1" id="KW-0805">Transcription regulation</keyword>
<dbReference type="SMART" id="SM00342">
    <property type="entry name" value="HTH_ARAC"/>
    <property type="match status" value="1"/>
</dbReference>
<dbReference type="GO" id="GO:0003700">
    <property type="term" value="F:DNA-binding transcription factor activity"/>
    <property type="evidence" value="ECO:0007669"/>
    <property type="project" value="InterPro"/>
</dbReference>
<gene>
    <name evidence="5" type="ORF">SAMN04488122_5655</name>
</gene>
<proteinExistence type="predicted"/>
<dbReference type="AlphaFoldDB" id="A0A1I0SAS1"/>
<protein>
    <submittedName>
        <fullName evidence="5">AraC-type DNA-binding protein</fullName>
    </submittedName>
</protein>
<dbReference type="Pfam" id="PF22200">
    <property type="entry name" value="ExsA_N"/>
    <property type="match status" value="1"/>
</dbReference>
<dbReference type="InterPro" id="IPR009057">
    <property type="entry name" value="Homeodomain-like_sf"/>
</dbReference>
<dbReference type="InterPro" id="IPR018060">
    <property type="entry name" value="HTH_AraC"/>
</dbReference>
<dbReference type="RefSeq" id="WP_089901041.1">
    <property type="nucleotide sequence ID" value="NZ_FOJG01000002.1"/>
</dbReference>
<evidence type="ECO:0000256" key="2">
    <source>
        <dbReference type="ARBA" id="ARBA00023125"/>
    </source>
</evidence>
<dbReference type="InterPro" id="IPR054015">
    <property type="entry name" value="ExsA-like_N"/>
</dbReference>
<evidence type="ECO:0000256" key="3">
    <source>
        <dbReference type="ARBA" id="ARBA00023163"/>
    </source>
</evidence>
<reference evidence="6" key="1">
    <citation type="submission" date="2016-10" db="EMBL/GenBank/DDBJ databases">
        <authorList>
            <person name="Varghese N."/>
            <person name="Submissions S."/>
        </authorList>
    </citation>
    <scope>NUCLEOTIDE SEQUENCE [LARGE SCALE GENOMIC DNA]</scope>
    <source>
        <strain evidence="6">DSM 3695</strain>
    </source>
</reference>
<dbReference type="SUPFAM" id="SSF46689">
    <property type="entry name" value="Homeodomain-like"/>
    <property type="match status" value="1"/>
</dbReference>
<feature type="domain" description="HTH araC/xylS-type" evidence="4">
    <location>
        <begin position="170"/>
        <end position="268"/>
    </location>
</feature>
<dbReference type="Pfam" id="PF12833">
    <property type="entry name" value="HTH_18"/>
    <property type="match status" value="1"/>
</dbReference>
<dbReference type="PANTHER" id="PTHR43280">
    <property type="entry name" value="ARAC-FAMILY TRANSCRIPTIONAL REGULATOR"/>
    <property type="match status" value="1"/>
</dbReference>
<organism evidence="5 6">
    <name type="scientific">Chitinophaga arvensicola</name>
    <dbReference type="NCBI Taxonomy" id="29529"/>
    <lineage>
        <taxon>Bacteria</taxon>
        <taxon>Pseudomonadati</taxon>
        <taxon>Bacteroidota</taxon>
        <taxon>Chitinophagia</taxon>
        <taxon>Chitinophagales</taxon>
        <taxon>Chitinophagaceae</taxon>
        <taxon>Chitinophaga</taxon>
    </lineage>
</organism>
<dbReference type="EMBL" id="FOJG01000002">
    <property type="protein sequence ID" value="SEW53733.1"/>
    <property type="molecule type" value="Genomic_DNA"/>
</dbReference>
<keyword evidence="3" id="KW-0804">Transcription</keyword>
<keyword evidence="6" id="KW-1185">Reference proteome</keyword>
<sequence length="275" mass="32424">MSVYWNAPQEIMLPCEQDKYFERELISGDHTFGRLISGEVKIIVADQTYLLKPGDTWFCPRNQLATFIKYSKDGKPYKSVTIYLRTERLKAYYTRYPFEMTPDQHHGIRRYENHPLLESFFGSLLPYFEMEEGIPPAIVSVKIEEAITVLRTLDHRIDRFLANFSEPGKIDLADFMEKNFMFNMPLQKFAYFTGRSLTTFKTDFKKAFDVSPQRWLTQKRLELAHYHLSERHHRPADVYLEAGFENLSHFSFAFKKHFGYSPTEATGRNQRPSLL</sequence>